<comment type="similarity">
    <text evidence="1">Belongs to the PUR DNA-binding protein family.</text>
</comment>
<dbReference type="InterPro" id="IPR006628">
    <property type="entry name" value="PUR-bd_fam"/>
</dbReference>
<dbReference type="Bgee" id="WBGene00008976">
    <property type="expression patterns" value="Expressed in material anatomical entity and 5 other cell types or tissues"/>
</dbReference>
<dbReference type="PaxDb" id="6239-F20D1.4"/>
<accession>Q93537</accession>
<dbReference type="PIR" id="T21146">
    <property type="entry name" value="T21146"/>
</dbReference>
<dbReference type="HOGENOM" id="CLU_1416341_0_0_1"/>
<dbReference type="WormBase" id="F20D1.4">
    <property type="protein sequence ID" value="CE09497"/>
    <property type="gene ID" value="WBGene00008976"/>
    <property type="gene designation" value="plp-2"/>
</dbReference>
<dbReference type="KEGG" id="cel:CELE_F20D1.4"/>
<keyword evidence="4" id="KW-1185">Reference proteome</keyword>
<dbReference type="GO" id="GO:0006357">
    <property type="term" value="P:regulation of transcription by RNA polymerase II"/>
    <property type="evidence" value="ECO:0000318"/>
    <property type="project" value="GO_Central"/>
</dbReference>
<evidence type="ECO:0000256" key="1">
    <source>
        <dbReference type="ARBA" id="ARBA00009251"/>
    </source>
</evidence>
<organism evidence="3 4">
    <name type="scientific">Caenorhabditis elegans</name>
    <dbReference type="NCBI Taxonomy" id="6239"/>
    <lineage>
        <taxon>Eukaryota</taxon>
        <taxon>Metazoa</taxon>
        <taxon>Ecdysozoa</taxon>
        <taxon>Nematoda</taxon>
        <taxon>Chromadorea</taxon>
        <taxon>Rhabditida</taxon>
        <taxon>Rhabditina</taxon>
        <taxon>Rhabditomorpha</taxon>
        <taxon>Rhabditoidea</taxon>
        <taxon>Rhabditidae</taxon>
        <taxon>Peloderinae</taxon>
        <taxon>Caenorhabditis</taxon>
    </lineage>
</organism>
<proteinExistence type="inferred from homology"/>
<evidence type="ECO:0000313" key="4">
    <source>
        <dbReference type="Proteomes" id="UP000001940"/>
    </source>
</evidence>
<dbReference type="PANTHER" id="PTHR12611">
    <property type="entry name" value="PUR-TRANSCRIPTIONAL ACTIVATOR"/>
    <property type="match status" value="1"/>
</dbReference>
<reference evidence="3 4" key="1">
    <citation type="journal article" date="1998" name="Science">
        <title>Genome sequence of the nematode C. elegans: a platform for investigating biology.</title>
        <authorList>
            <consortium name="The C. elegans sequencing consortium"/>
            <person name="Sulson J.E."/>
            <person name="Waterston R."/>
        </authorList>
    </citation>
    <scope>NUCLEOTIDE SEQUENCE [LARGE SCALE GENOMIC DNA]</scope>
    <source>
        <strain evidence="3 4">Bristol N2</strain>
    </source>
</reference>
<evidence type="ECO:0000313" key="5">
    <source>
        <dbReference type="WormBase" id="F20D1.4"/>
    </source>
</evidence>
<dbReference type="Proteomes" id="UP000001940">
    <property type="component" value="Chromosome X"/>
</dbReference>
<dbReference type="RefSeq" id="NP_510489.1">
    <property type="nucleotide sequence ID" value="NM_078088.3"/>
</dbReference>
<dbReference type="PeptideAtlas" id="Q93537"/>
<dbReference type="InParanoid" id="Q93537"/>
<dbReference type="OrthoDB" id="523901at2759"/>
<dbReference type="GO" id="GO:0005634">
    <property type="term" value="C:nucleus"/>
    <property type="evidence" value="ECO:0000318"/>
    <property type="project" value="GO_Central"/>
</dbReference>
<evidence type="ECO:0000256" key="2">
    <source>
        <dbReference type="ARBA" id="ARBA00023125"/>
    </source>
</evidence>
<gene>
    <name evidence="3 5" type="primary">plp-2</name>
    <name evidence="3" type="ORF">CELE_F20D1.4</name>
    <name evidence="5" type="ORF">F20D1.4</name>
</gene>
<evidence type="ECO:0000313" key="3">
    <source>
        <dbReference type="EMBL" id="CAB01747.1"/>
    </source>
</evidence>
<dbReference type="AlphaFoldDB" id="Q93537"/>
<dbReference type="PhylomeDB" id="Q93537"/>
<dbReference type="SMART" id="SM00712">
    <property type="entry name" value="PUR"/>
    <property type="match status" value="2"/>
</dbReference>
<dbReference type="GO" id="GO:0000981">
    <property type="term" value="F:DNA-binding transcription factor activity, RNA polymerase II-specific"/>
    <property type="evidence" value="ECO:0000318"/>
    <property type="project" value="GO_Central"/>
</dbReference>
<dbReference type="IntAct" id="Q93537">
    <property type="interactions" value="1"/>
</dbReference>
<protein>
    <submittedName>
        <fullName evidence="3">DUF3467 domain-containing protein</fullName>
    </submittedName>
</protein>
<dbReference type="AGR" id="WB:WBGene00008976"/>
<dbReference type="PANTHER" id="PTHR12611:SF0">
    <property type="entry name" value="PURINE-RICH BINDING PROTEIN-ALPHA, ISOFORM B"/>
    <property type="match status" value="1"/>
</dbReference>
<dbReference type="GO" id="GO:0000977">
    <property type="term" value="F:RNA polymerase II transcription regulatory region sequence-specific DNA binding"/>
    <property type="evidence" value="ECO:0000318"/>
    <property type="project" value="GO_Central"/>
</dbReference>
<dbReference type="Gene3D" id="3.10.450.700">
    <property type="match status" value="2"/>
</dbReference>
<sequence length="192" mass="21823">MWSTRAFPRGVRQAIINGARKPQGESRSPYCSQRKALSSNQRKFYVDLKENDRGRFLRIAPMNPRQTRQQIAIPSDGIAEIHKVLTEYLAKFGEGHEQENTNTPKITAENRTFLFHSGKNDRGEFVRISEEIILCQIEVYSNFIFRSNSTAAIVTQSPFQCPHSSISAKSWITSSPTKESSDLHVFSAKKQS</sequence>
<name>Q93537_CAEEL</name>
<dbReference type="Pfam" id="PF04845">
    <property type="entry name" value="PurA"/>
    <property type="match status" value="1"/>
</dbReference>
<keyword evidence="2" id="KW-0238">DNA-binding</keyword>
<dbReference type="GeneID" id="184719"/>
<dbReference type="EMBL" id="BX284606">
    <property type="protein sequence ID" value="CAB01747.1"/>
    <property type="molecule type" value="Genomic_DNA"/>
</dbReference>
<dbReference type="CTD" id="184719"/>
<dbReference type="UCSC" id="F20D1.4">
    <property type="organism name" value="c. elegans"/>
</dbReference>
<dbReference type="FunCoup" id="Q93537">
    <property type="interactions" value="681"/>
</dbReference>
<dbReference type="GO" id="GO:0032422">
    <property type="term" value="F:purine-rich negative regulatory element binding"/>
    <property type="evidence" value="ECO:0000318"/>
    <property type="project" value="GO_Central"/>
</dbReference>
<dbReference type="SMR" id="Q93537"/>
<dbReference type="eggNOG" id="KOG3074">
    <property type="taxonomic scope" value="Eukaryota"/>
</dbReference>